<proteinExistence type="predicted"/>
<comment type="caution">
    <text evidence="1">The sequence shown here is derived from an EMBL/GenBank/DDBJ whole genome shotgun (WGS) entry which is preliminary data.</text>
</comment>
<accession>A0AA87ZWW4</accession>
<dbReference type="Proteomes" id="UP001187192">
    <property type="component" value="Unassembled WGS sequence"/>
</dbReference>
<protein>
    <submittedName>
        <fullName evidence="1">Uncharacterized protein</fullName>
    </submittedName>
</protein>
<dbReference type="AlphaFoldDB" id="A0AA87ZWW4"/>
<evidence type="ECO:0000313" key="1">
    <source>
        <dbReference type="EMBL" id="GMN41077.1"/>
    </source>
</evidence>
<reference evidence="1" key="1">
    <citation type="submission" date="2023-07" db="EMBL/GenBank/DDBJ databases">
        <title>draft genome sequence of fig (Ficus carica).</title>
        <authorList>
            <person name="Takahashi T."/>
            <person name="Nishimura K."/>
        </authorList>
    </citation>
    <scope>NUCLEOTIDE SEQUENCE</scope>
</reference>
<sequence length="59" mass="6607">MLIMIQAAKHNDFPSISSSVTPQNLPPDLLIRNSEVGIRRRWVLFPAVAASDVYDAVER</sequence>
<organism evidence="1 2">
    <name type="scientific">Ficus carica</name>
    <name type="common">Common fig</name>
    <dbReference type="NCBI Taxonomy" id="3494"/>
    <lineage>
        <taxon>Eukaryota</taxon>
        <taxon>Viridiplantae</taxon>
        <taxon>Streptophyta</taxon>
        <taxon>Embryophyta</taxon>
        <taxon>Tracheophyta</taxon>
        <taxon>Spermatophyta</taxon>
        <taxon>Magnoliopsida</taxon>
        <taxon>eudicotyledons</taxon>
        <taxon>Gunneridae</taxon>
        <taxon>Pentapetalae</taxon>
        <taxon>rosids</taxon>
        <taxon>fabids</taxon>
        <taxon>Rosales</taxon>
        <taxon>Moraceae</taxon>
        <taxon>Ficeae</taxon>
        <taxon>Ficus</taxon>
    </lineage>
</organism>
<gene>
    <name evidence="1" type="ORF">TIFTF001_010301</name>
</gene>
<name>A0AA87ZWW4_FICCA</name>
<keyword evidence="2" id="KW-1185">Reference proteome</keyword>
<evidence type="ECO:0000313" key="2">
    <source>
        <dbReference type="Proteomes" id="UP001187192"/>
    </source>
</evidence>
<dbReference type="EMBL" id="BTGU01000012">
    <property type="protein sequence ID" value="GMN41077.1"/>
    <property type="molecule type" value="Genomic_DNA"/>
</dbReference>